<evidence type="ECO:0008006" key="4">
    <source>
        <dbReference type="Google" id="ProtNLM"/>
    </source>
</evidence>
<evidence type="ECO:0000256" key="1">
    <source>
        <dbReference type="SAM" id="Phobius"/>
    </source>
</evidence>
<feature type="transmembrane region" description="Helical" evidence="1">
    <location>
        <begin position="6"/>
        <end position="30"/>
    </location>
</feature>
<dbReference type="Proteomes" id="UP001589836">
    <property type="component" value="Unassembled WGS sequence"/>
</dbReference>
<keyword evidence="1" id="KW-1133">Transmembrane helix</keyword>
<evidence type="ECO:0000313" key="2">
    <source>
        <dbReference type="EMBL" id="MFC0522280.1"/>
    </source>
</evidence>
<keyword evidence="1" id="KW-0812">Transmembrane</keyword>
<dbReference type="EMBL" id="JBHLTP010000003">
    <property type="protein sequence ID" value="MFC0522280.1"/>
    <property type="molecule type" value="Genomic_DNA"/>
</dbReference>
<accession>A0ABV6LIT4</accession>
<reference evidence="2 3" key="1">
    <citation type="submission" date="2024-09" db="EMBL/GenBank/DDBJ databases">
        <authorList>
            <person name="Sun Q."/>
            <person name="Mori K."/>
        </authorList>
    </citation>
    <scope>NUCLEOTIDE SEQUENCE [LARGE SCALE GENOMIC DNA]</scope>
    <source>
        <strain evidence="2 3">NCAIM B.02529</strain>
    </source>
</reference>
<proteinExistence type="predicted"/>
<evidence type="ECO:0000313" key="3">
    <source>
        <dbReference type="Proteomes" id="UP001589836"/>
    </source>
</evidence>
<organism evidence="2 3">
    <name type="scientific">Pontibacillus salicampi</name>
    <dbReference type="NCBI Taxonomy" id="1449801"/>
    <lineage>
        <taxon>Bacteria</taxon>
        <taxon>Bacillati</taxon>
        <taxon>Bacillota</taxon>
        <taxon>Bacilli</taxon>
        <taxon>Bacillales</taxon>
        <taxon>Bacillaceae</taxon>
        <taxon>Pontibacillus</taxon>
    </lineage>
</organism>
<dbReference type="RefSeq" id="WP_377344814.1">
    <property type="nucleotide sequence ID" value="NZ_JBHLTP010000003.1"/>
</dbReference>
<comment type="caution">
    <text evidence="2">The sequence shown here is derived from an EMBL/GenBank/DDBJ whole genome shotgun (WGS) entry which is preliminary data.</text>
</comment>
<name>A0ABV6LIT4_9BACI</name>
<protein>
    <recommendedName>
        <fullName evidence="4">DUF4367 domain-containing protein</fullName>
    </recommendedName>
</protein>
<keyword evidence="1" id="KW-0472">Membrane</keyword>
<sequence length="184" mass="20981">MKEFQPKWVLLGLCGIAVIIVIVMMFTGLFTTEKKAIEKATGAAKQEVKREDVKVNKELDDISLYLPEKMAVISEESNNLILQEDDQKYILFYNPFEKQTNDTFYLSAKEAKDIRSISSFELKDRFGYIRIIALDDNAYELQVGVGGAKMTTETTKRAMEEDARDMMKMVRSIQYTANQTSSSS</sequence>
<keyword evidence="3" id="KW-1185">Reference proteome</keyword>
<gene>
    <name evidence="2" type="ORF">ACFFGV_01590</name>
</gene>